<dbReference type="PANTHER" id="PTHR43540:SF6">
    <property type="entry name" value="ISOCHORISMATASE-LIKE DOMAIN-CONTAINING PROTEIN"/>
    <property type="match status" value="1"/>
</dbReference>
<comment type="caution">
    <text evidence="3">The sequence shown here is derived from an EMBL/GenBank/DDBJ whole genome shotgun (WGS) entry which is preliminary data.</text>
</comment>
<dbReference type="InterPro" id="IPR000868">
    <property type="entry name" value="Isochorismatase-like_dom"/>
</dbReference>
<gene>
    <name evidence="3" type="ORF">RFM23_29595</name>
</gene>
<reference evidence="3 4" key="1">
    <citation type="submission" date="2023-08" db="EMBL/GenBank/DDBJ databases">
        <title>Implementing the SeqCode for naming new Mesorhizobium species isolated from Vachellia karroo root nodules.</title>
        <authorList>
            <person name="Van Lill M."/>
        </authorList>
    </citation>
    <scope>NUCLEOTIDE SEQUENCE [LARGE SCALE GENOMIC DNA]</scope>
    <source>
        <strain evidence="3 4">VK4B</strain>
    </source>
</reference>
<protein>
    <submittedName>
        <fullName evidence="3">Isochorismatase family cysteine hydrolase</fullName>
        <ecNumber evidence="3">3.-.-.-</ecNumber>
    </submittedName>
</protein>
<dbReference type="PANTHER" id="PTHR43540">
    <property type="entry name" value="PEROXYUREIDOACRYLATE/UREIDOACRYLATE AMIDOHYDROLASE-RELATED"/>
    <property type="match status" value="1"/>
</dbReference>
<dbReference type="CDD" id="cd00431">
    <property type="entry name" value="cysteine_hydrolases"/>
    <property type="match status" value="1"/>
</dbReference>
<dbReference type="EMBL" id="JAVIIP010000027">
    <property type="protein sequence ID" value="MDX8541769.1"/>
    <property type="molecule type" value="Genomic_DNA"/>
</dbReference>
<dbReference type="Gene3D" id="3.40.50.850">
    <property type="entry name" value="Isochorismatase-like"/>
    <property type="match status" value="1"/>
</dbReference>
<dbReference type="Proteomes" id="UP001276564">
    <property type="component" value="Unassembled WGS sequence"/>
</dbReference>
<dbReference type="GO" id="GO:0016787">
    <property type="term" value="F:hydrolase activity"/>
    <property type="evidence" value="ECO:0007669"/>
    <property type="project" value="UniProtKB-KW"/>
</dbReference>
<proteinExistence type="predicted"/>
<sequence>MQGNTKNEILRPIPANAIHICVDMQQMFMPPGPWAVDWLPETLPKVIQLVERQPARTVFTRFIPARRPGDGTGQWRDYYLRWADMTLERAGADIIELAPELRRFVPPARQFDKFVYSPWFGGRLQRALAQDAVDTVIVSGGEADMCVLATLLGAIDFGYRTVLAQDAICSTSNEAYDAIVSLFSKRYSHHVEVAPVEVILELWR</sequence>
<dbReference type="RefSeq" id="WP_320322054.1">
    <property type="nucleotide sequence ID" value="NZ_JAVIIP010000027.1"/>
</dbReference>
<dbReference type="Pfam" id="PF00857">
    <property type="entry name" value="Isochorismatase"/>
    <property type="match status" value="1"/>
</dbReference>
<evidence type="ECO:0000313" key="4">
    <source>
        <dbReference type="Proteomes" id="UP001276564"/>
    </source>
</evidence>
<dbReference type="InterPro" id="IPR050272">
    <property type="entry name" value="Isochorismatase-like_hydrls"/>
</dbReference>
<name>A0ABU5AWV0_9HYPH</name>
<evidence type="ECO:0000256" key="1">
    <source>
        <dbReference type="ARBA" id="ARBA00022801"/>
    </source>
</evidence>
<accession>A0ABU5AWV0</accession>
<dbReference type="InterPro" id="IPR036380">
    <property type="entry name" value="Isochorismatase-like_sf"/>
</dbReference>
<dbReference type="SUPFAM" id="SSF52499">
    <property type="entry name" value="Isochorismatase-like hydrolases"/>
    <property type="match status" value="1"/>
</dbReference>
<evidence type="ECO:0000313" key="3">
    <source>
        <dbReference type="EMBL" id="MDX8541769.1"/>
    </source>
</evidence>
<feature type="domain" description="Isochorismatase-like" evidence="2">
    <location>
        <begin position="18"/>
        <end position="184"/>
    </location>
</feature>
<evidence type="ECO:0000259" key="2">
    <source>
        <dbReference type="Pfam" id="PF00857"/>
    </source>
</evidence>
<keyword evidence="1 3" id="KW-0378">Hydrolase</keyword>
<organism evidence="3 4">
    <name type="scientific">Mesorhizobium abyssinicae</name>
    <dbReference type="NCBI Taxonomy" id="1209958"/>
    <lineage>
        <taxon>Bacteria</taxon>
        <taxon>Pseudomonadati</taxon>
        <taxon>Pseudomonadota</taxon>
        <taxon>Alphaproteobacteria</taxon>
        <taxon>Hyphomicrobiales</taxon>
        <taxon>Phyllobacteriaceae</taxon>
        <taxon>Mesorhizobium</taxon>
    </lineage>
</organism>
<keyword evidence="4" id="KW-1185">Reference proteome</keyword>
<dbReference type="EC" id="3.-.-.-" evidence="3"/>